<evidence type="ECO:0000313" key="12">
    <source>
        <dbReference type="EMBL" id="URE35761.1"/>
    </source>
</evidence>
<dbReference type="Pfam" id="PF18266">
    <property type="entry name" value="Ncstrn_small"/>
    <property type="match status" value="1"/>
</dbReference>
<sequence length="794" mass="85273">MAGRSKQWLLIGAGAIFGSLTTAALLKILSRKVGKQQVGRHSTDFLMHNGMNGKENPAGGGRTGCQDIHNGLLGFDLEDEVVALLAACVRRGLKVLSAMGAGARADPTRIRVADIRESTNDPLSRASSAMVPKIPFLLVALALLLAPPYRSIAGATDTLESVPDLQRAMYRNIKSYPCVRLLNLSGEIGCSNPGQEKVIAPIVRFKHSSDELTRLSAVLLPLEKLEGLLLRISKDMDFAQKVAGVLVESDGYRSKSLGFSPAEKFPQAAFAPYKNINYEWNLAGSGIMSNQYNFPVFLLSPETKSVVQELAGKNAGGTDLYQVIVAEFDLVMQTTKSHTHDSGSCLKEQTCLPLGGFSVWSSLPPINISSEKPSKSILMAVASQDSASFFRDQSLGAESPISGLIALLAAVDALSRVDDLNELKKQLVFVVFTGEAWGYLGSRKFLQELDLGADAVNGLNNTLIEQVLEIGSVGKGLDQATRATTFYAHAGGDSPVTKDMLKALQNASDSLGSDNVKIKAADVSNPGIPPSSLMTFLRKNSSAAGIVLEDFDSFFTNKFYHTNINSSSIAAAAALVARTLYILASGDVTVNLMTLNSIKVNVSLVEELVGCLLSCEPGFSCSIVRNFISPSNTCPSHYVGVFLDSPDTRYPEYADDTSRFVWNFLADKTSKLKGSTSSCTGKCNSIDQVCIGAEIEGKGRCVISTTRYVPAYSTRLKIEDNLWHVIPASSLDPMGSVDPVWTESFWNTIGLRVYTVQSGTYDRLILVGGVGVTVASYIVTIVTKSFLAKAVKND</sequence>
<keyword evidence="4 10" id="KW-0812">Transmembrane</keyword>
<gene>
    <name evidence="12" type="ORF">MUK42_07073</name>
</gene>
<dbReference type="AlphaFoldDB" id="A0A9E7HLX2"/>
<evidence type="ECO:0000256" key="10">
    <source>
        <dbReference type="SAM" id="Phobius"/>
    </source>
</evidence>
<evidence type="ECO:0000256" key="3">
    <source>
        <dbReference type="ARBA" id="ARBA00015303"/>
    </source>
</evidence>
<proteinExistence type="inferred from homology"/>
<dbReference type="GO" id="GO:0005886">
    <property type="term" value="C:plasma membrane"/>
    <property type="evidence" value="ECO:0007669"/>
    <property type="project" value="UniProtKB-ARBA"/>
</dbReference>
<feature type="domain" description="Nicastrin small lobe" evidence="11">
    <location>
        <begin position="177"/>
        <end position="334"/>
    </location>
</feature>
<dbReference type="Proteomes" id="UP001055439">
    <property type="component" value="Chromosome 8"/>
</dbReference>
<name>A0A9E7HLX2_9LILI</name>
<keyword evidence="5" id="KW-0732">Signal</keyword>
<dbReference type="PANTHER" id="PTHR21092:SF0">
    <property type="entry name" value="NICASTRIN"/>
    <property type="match status" value="1"/>
</dbReference>
<dbReference type="OrthoDB" id="10265862at2759"/>
<dbReference type="GO" id="GO:0016485">
    <property type="term" value="P:protein processing"/>
    <property type="evidence" value="ECO:0007669"/>
    <property type="project" value="InterPro"/>
</dbReference>
<keyword evidence="6" id="KW-0914">Notch signaling pathway</keyword>
<dbReference type="FunFam" id="3.40.630.10:FF:000075">
    <property type="entry name" value="Nicastrin"/>
    <property type="match status" value="1"/>
</dbReference>
<evidence type="ECO:0000256" key="1">
    <source>
        <dbReference type="ARBA" id="ARBA00004479"/>
    </source>
</evidence>
<keyword evidence="13" id="KW-1185">Reference proteome</keyword>
<dbReference type="Pfam" id="PF05450">
    <property type="entry name" value="Nicastrin"/>
    <property type="match status" value="1"/>
</dbReference>
<comment type="subcellular location">
    <subcellularLocation>
        <location evidence="1">Membrane</location>
        <topology evidence="1">Single-pass type I membrane protein</topology>
    </subcellularLocation>
</comment>
<organism evidence="12 13">
    <name type="scientific">Musa troglodytarum</name>
    <name type="common">fe'i banana</name>
    <dbReference type="NCBI Taxonomy" id="320322"/>
    <lineage>
        <taxon>Eukaryota</taxon>
        <taxon>Viridiplantae</taxon>
        <taxon>Streptophyta</taxon>
        <taxon>Embryophyta</taxon>
        <taxon>Tracheophyta</taxon>
        <taxon>Spermatophyta</taxon>
        <taxon>Magnoliopsida</taxon>
        <taxon>Liliopsida</taxon>
        <taxon>Zingiberales</taxon>
        <taxon>Musaceae</taxon>
        <taxon>Musa</taxon>
    </lineage>
</organism>
<dbReference type="GO" id="GO:0007219">
    <property type="term" value="P:Notch signaling pathway"/>
    <property type="evidence" value="ECO:0007669"/>
    <property type="project" value="UniProtKB-KW"/>
</dbReference>
<feature type="transmembrane region" description="Helical" evidence="10">
    <location>
        <begin position="764"/>
        <end position="787"/>
    </location>
</feature>
<dbReference type="InterPro" id="IPR041084">
    <property type="entry name" value="Ncstrn_small"/>
</dbReference>
<dbReference type="SUPFAM" id="SSF53187">
    <property type="entry name" value="Zn-dependent exopeptidases"/>
    <property type="match status" value="1"/>
</dbReference>
<evidence type="ECO:0000259" key="11">
    <source>
        <dbReference type="Pfam" id="PF18266"/>
    </source>
</evidence>
<evidence type="ECO:0000256" key="8">
    <source>
        <dbReference type="ARBA" id="ARBA00023136"/>
    </source>
</evidence>
<dbReference type="Gene3D" id="3.40.630.10">
    <property type="entry name" value="Zn peptidases"/>
    <property type="match status" value="1"/>
</dbReference>
<evidence type="ECO:0000256" key="7">
    <source>
        <dbReference type="ARBA" id="ARBA00022989"/>
    </source>
</evidence>
<comment type="similarity">
    <text evidence="2">Belongs to the nicastrin family.</text>
</comment>
<keyword evidence="7 10" id="KW-1133">Transmembrane helix</keyword>
<accession>A0A9E7HLX2</accession>
<evidence type="ECO:0000256" key="4">
    <source>
        <dbReference type="ARBA" id="ARBA00022692"/>
    </source>
</evidence>
<evidence type="ECO:0000256" key="9">
    <source>
        <dbReference type="ARBA" id="ARBA00023180"/>
    </source>
</evidence>
<dbReference type="EMBL" id="CP097510">
    <property type="protein sequence ID" value="URE35761.1"/>
    <property type="molecule type" value="Genomic_DNA"/>
</dbReference>
<evidence type="ECO:0000256" key="6">
    <source>
        <dbReference type="ARBA" id="ARBA00022976"/>
    </source>
</evidence>
<reference evidence="12" key="1">
    <citation type="submission" date="2022-05" db="EMBL/GenBank/DDBJ databases">
        <title>The Musa troglodytarum L. genome provides insights into the mechanism of non-climacteric behaviour and enrichment of carotenoids.</title>
        <authorList>
            <person name="Wang J."/>
        </authorList>
    </citation>
    <scope>NUCLEOTIDE SEQUENCE</scope>
    <source>
        <tissue evidence="12">Leaf</tissue>
    </source>
</reference>
<dbReference type="InterPro" id="IPR008710">
    <property type="entry name" value="Nicastrin"/>
</dbReference>
<keyword evidence="9" id="KW-0325">Glycoprotein</keyword>
<evidence type="ECO:0000256" key="2">
    <source>
        <dbReference type="ARBA" id="ARBA00007717"/>
    </source>
</evidence>
<evidence type="ECO:0000313" key="13">
    <source>
        <dbReference type="Proteomes" id="UP001055439"/>
    </source>
</evidence>
<evidence type="ECO:0000256" key="5">
    <source>
        <dbReference type="ARBA" id="ARBA00022729"/>
    </source>
</evidence>
<protein>
    <recommendedName>
        <fullName evidence="3">Nicastrin</fullName>
    </recommendedName>
</protein>
<dbReference type="PANTHER" id="PTHR21092">
    <property type="entry name" value="NICASTRIN"/>
    <property type="match status" value="1"/>
</dbReference>
<keyword evidence="8 10" id="KW-0472">Membrane</keyword>
<dbReference type="Gene3D" id="3.40.50.720">
    <property type="entry name" value="NAD(P)-binding Rossmann-like Domain"/>
    <property type="match status" value="1"/>
</dbReference>